<dbReference type="AlphaFoldDB" id="A0A9N7Z624"/>
<keyword evidence="2" id="KW-1185">Reference proteome</keyword>
<protein>
    <submittedName>
        <fullName evidence="1">Uncharacterized protein</fullName>
    </submittedName>
</protein>
<dbReference type="EMBL" id="CADEAL010004315">
    <property type="protein sequence ID" value="CAB1456853.1"/>
    <property type="molecule type" value="Genomic_DNA"/>
</dbReference>
<evidence type="ECO:0000313" key="1">
    <source>
        <dbReference type="EMBL" id="CAB1456853.1"/>
    </source>
</evidence>
<organism evidence="1 2">
    <name type="scientific">Pleuronectes platessa</name>
    <name type="common">European plaice</name>
    <dbReference type="NCBI Taxonomy" id="8262"/>
    <lineage>
        <taxon>Eukaryota</taxon>
        <taxon>Metazoa</taxon>
        <taxon>Chordata</taxon>
        <taxon>Craniata</taxon>
        <taxon>Vertebrata</taxon>
        <taxon>Euteleostomi</taxon>
        <taxon>Actinopterygii</taxon>
        <taxon>Neopterygii</taxon>
        <taxon>Teleostei</taxon>
        <taxon>Neoteleostei</taxon>
        <taxon>Acanthomorphata</taxon>
        <taxon>Carangaria</taxon>
        <taxon>Pleuronectiformes</taxon>
        <taxon>Pleuronectoidei</taxon>
        <taxon>Pleuronectidae</taxon>
        <taxon>Pleuronectes</taxon>
    </lineage>
</organism>
<evidence type="ECO:0000313" key="2">
    <source>
        <dbReference type="Proteomes" id="UP001153269"/>
    </source>
</evidence>
<proteinExistence type="predicted"/>
<reference evidence="1" key="1">
    <citation type="submission" date="2020-03" db="EMBL/GenBank/DDBJ databases">
        <authorList>
            <person name="Weist P."/>
        </authorList>
    </citation>
    <scope>NUCLEOTIDE SEQUENCE</scope>
</reference>
<dbReference type="Proteomes" id="UP001153269">
    <property type="component" value="Unassembled WGS sequence"/>
</dbReference>
<sequence length="101" mass="11170">MGKKSMEVRVQEVSTITIHHHHHDPPALSRSTITIHNTPSRSTTAITIHHRDPPPPSQSTGTITIHYHDAPPILGCTIMIHHVFTFLDGPSRSTMGEEPDS</sequence>
<accession>A0A9N7Z624</accession>
<gene>
    <name evidence="1" type="ORF">PLEPLA_LOCUS44648</name>
</gene>
<comment type="caution">
    <text evidence="1">The sequence shown here is derived from an EMBL/GenBank/DDBJ whole genome shotgun (WGS) entry which is preliminary data.</text>
</comment>
<name>A0A9N7Z624_PLEPL</name>